<evidence type="ECO:0000313" key="15">
    <source>
        <dbReference type="Proteomes" id="UP001174997"/>
    </source>
</evidence>
<evidence type="ECO:0000259" key="13">
    <source>
        <dbReference type="PROSITE" id="PS51044"/>
    </source>
</evidence>
<dbReference type="Proteomes" id="UP001174997">
    <property type="component" value="Unassembled WGS sequence"/>
</dbReference>
<dbReference type="GO" id="GO:0030915">
    <property type="term" value="C:Smc5-Smc6 complex"/>
    <property type="evidence" value="ECO:0007669"/>
    <property type="project" value="InterPro"/>
</dbReference>
<feature type="domain" description="SP-RING-type" evidence="13">
    <location>
        <begin position="277"/>
        <end position="359"/>
    </location>
</feature>
<keyword evidence="9" id="KW-0539">Nucleus</keyword>
<comment type="caution">
    <text evidence="14">The sequence shown here is derived from an EMBL/GenBank/DDBJ whole genome shotgun (WGS) entry which is preliminary data.</text>
</comment>
<feature type="compositionally biased region" description="Acidic residues" evidence="12">
    <location>
        <begin position="369"/>
        <end position="381"/>
    </location>
</feature>
<dbReference type="GO" id="GO:0005634">
    <property type="term" value="C:nucleus"/>
    <property type="evidence" value="ECO:0007669"/>
    <property type="project" value="UniProtKB-SubCell"/>
</dbReference>
<dbReference type="GO" id="GO:0008270">
    <property type="term" value="F:zinc ion binding"/>
    <property type="evidence" value="ECO:0007669"/>
    <property type="project" value="UniProtKB-KW"/>
</dbReference>
<keyword evidence="6 10" id="KW-0863">Zinc-finger</keyword>
<sequence length="407" mass="46562">MPRLLQRSRPSEPAPARSAGSDSIALPDYEPPAFPMNDDNKAKLERLVASQRNDSDARQYEKHLNEGSKNLIKAVGSINDVLFQRRKQLARHVEKRMSEGIEDKSEAERELEEYVAELEATVSALTDKSERALRRVIDCRAEFEDTKTVLESVVETVKAQQPRPEPKPKKERRQRAANDDDEDDDEDDAEDEEVEEAEDVLPIIGVVDALKTSRRVKMAEYSRLSAYDRYAVHNDYIPFKRTWHDAMHPDNEIPLPDPSTWFDEHGNPVKSVADVEEDDDLVVEREIVDLKCPLSLQTFTLPYSNHKCKHTFEKDAIMGFIRSTGGKAQCPIPGCSKELTITDLYPDEVMLRKMKRVAEASRRNVDATSDVEQEEEDDDPDASMVIGRTNNIKRERNNRHMEDIDED</sequence>
<feature type="region of interest" description="Disordered" evidence="12">
    <location>
        <begin position="359"/>
        <end position="407"/>
    </location>
</feature>
<keyword evidence="7" id="KW-0833">Ubl conjugation pathway</keyword>
<keyword evidence="4" id="KW-0808">Transferase</keyword>
<dbReference type="Gene3D" id="3.30.40.10">
    <property type="entry name" value="Zinc/RING finger domain, C3HC4 (zinc finger)"/>
    <property type="match status" value="1"/>
</dbReference>
<dbReference type="InterPro" id="IPR004181">
    <property type="entry name" value="Znf_MIZ"/>
</dbReference>
<organism evidence="14 15">
    <name type="scientific">Cercophora samala</name>
    <dbReference type="NCBI Taxonomy" id="330535"/>
    <lineage>
        <taxon>Eukaryota</taxon>
        <taxon>Fungi</taxon>
        <taxon>Dikarya</taxon>
        <taxon>Ascomycota</taxon>
        <taxon>Pezizomycotina</taxon>
        <taxon>Sordariomycetes</taxon>
        <taxon>Sordariomycetidae</taxon>
        <taxon>Sordariales</taxon>
        <taxon>Lasiosphaeriaceae</taxon>
        <taxon>Cercophora</taxon>
    </lineage>
</organism>
<comment type="similarity">
    <text evidence="3">Belongs to the NSE2 family.</text>
</comment>
<dbReference type="CDD" id="cd16651">
    <property type="entry name" value="SPL-RING_NSE2"/>
    <property type="match status" value="1"/>
</dbReference>
<keyword evidence="15" id="KW-1185">Reference proteome</keyword>
<dbReference type="InterPro" id="IPR026846">
    <property type="entry name" value="Nse2(Mms21)"/>
</dbReference>
<comment type="subcellular location">
    <subcellularLocation>
        <location evidence="1">Nucleus</location>
    </subcellularLocation>
</comment>
<dbReference type="SUPFAM" id="SSF57850">
    <property type="entry name" value="RING/U-box"/>
    <property type="match status" value="1"/>
</dbReference>
<evidence type="ECO:0000256" key="8">
    <source>
        <dbReference type="ARBA" id="ARBA00022833"/>
    </source>
</evidence>
<evidence type="ECO:0000256" key="5">
    <source>
        <dbReference type="ARBA" id="ARBA00022723"/>
    </source>
</evidence>
<name>A0AA40DBK4_9PEZI</name>
<evidence type="ECO:0000256" key="10">
    <source>
        <dbReference type="PROSITE-ProRule" id="PRU00452"/>
    </source>
</evidence>
<feature type="compositionally biased region" description="Acidic residues" evidence="12">
    <location>
        <begin position="179"/>
        <end position="198"/>
    </location>
</feature>
<comment type="pathway">
    <text evidence="2">Protein modification; protein sumoylation.</text>
</comment>
<evidence type="ECO:0000256" key="7">
    <source>
        <dbReference type="ARBA" id="ARBA00022786"/>
    </source>
</evidence>
<evidence type="ECO:0000256" key="11">
    <source>
        <dbReference type="SAM" id="Coils"/>
    </source>
</evidence>
<dbReference type="EMBL" id="JAULSY010000063">
    <property type="protein sequence ID" value="KAK0668007.1"/>
    <property type="molecule type" value="Genomic_DNA"/>
</dbReference>
<dbReference type="PANTHER" id="PTHR21330:SF1">
    <property type="entry name" value="E3 SUMO-PROTEIN LIGASE NSE2"/>
    <property type="match status" value="1"/>
</dbReference>
<dbReference type="GO" id="GO:0061665">
    <property type="term" value="F:SUMO ligase activity"/>
    <property type="evidence" value="ECO:0007669"/>
    <property type="project" value="TreeGrafter"/>
</dbReference>
<dbReference type="InterPro" id="IPR013083">
    <property type="entry name" value="Znf_RING/FYVE/PHD"/>
</dbReference>
<dbReference type="GO" id="GO:0016925">
    <property type="term" value="P:protein sumoylation"/>
    <property type="evidence" value="ECO:0007669"/>
    <property type="project" value="TreeGrafter"/>
</dbReference>
<evidence type="ECO:0000256" key="3">
    <source>
        <dbReference type="ARBA" id="ARBA00008212"/>
    </source>
</evidence>
<keyword evidence="11" id="KW-0175">Coiled coil</keyword>
<dbReference type="GO" id="GO:0000724">
    <property type="term" value="P:double-strand break repair via homologous recombination"/>
    <property type="evidence" value="ECO:0007669"/>
    <property type="project" value="InterPro"/>
</dbReference>
<accession>A0AA40DBK4</accession>
<evidence type="ECO:0000256" key="9">
    <source>
        <dbReference type="ARBA" id="ARBA00023242"/>
    </source>
</evidence>
<evidence type="ECO:0000256" key="6">
    <source>
        <dbReference type="ARBA" id="ARBA00022771"/>
    </source>
</evidence>
<reference evidence="14" key="1">
    <citation type="submission" date="2023-06" db="EMBL/GenBank/DDBJ databases">
        <title>Genome-scale phylogeny and comparative genomics of the fungal order Sordariales.</title>
        <authorList>
            <consortium name="Lawrence Berkeley National Laboratory"/>
            <person name="Hensen N."/>
            <person name="Bonometti L."/>
            <person name="Westerberg I."/>
            <person name="Brannstrom I.O."/>
            <person name="Guillou S."/>
            <person name="Cros-Aarteil S."/>
            <person name="Calhoun S."/>
            <person name="Haridas S."/>
            <person name="Kuo A."/>
            <person name="Mondo S."/>
            <person name="Pangilinan J."/>
            <person name="Riley R."/>
            <person name="Labutti K."/>
            <person name="Andreopoulos B."/>
            <person name="Lipzen A."/>
            <person name="Chen C."/>
            <person name="Yanf M."/>
            <person name="Daum C."/>
            <person name="Ng V."/>
            <person name="Clum A."/>
            <person name="Steindorff A."/>
            <person name="Ohm R."/>
            <person name="Martin F."/>
            <person name="Silar P."/>
            <person name="Natvig D."/>
            <person name="Lalanne C."/>
            <person name="Gautier V."/>
            <person name="Ament-Velasquez S.L."/>
            <person name="Kruys A."/>
            <person name="Hutchinson M.I."/>
            <person name="Powell A.J."/>
            <person name="Barry K."/>
            <person name="Miller A.N."/>
            <person name="Grigoriev I.V."/>
            <person name="Debuchy R."/>
            <person name="Gladieux P."/>
            <person name="Thoren M.H."/>
            <person name="Johannesson H."/>
        </authorList>
    </citation>
    <scope>NUCLEOTIDE SEQUENCE</scope>
    <source>
        <strain evidence="14">CBS 307.81</strain>
    </source>
</reference>
<feature type="region of interest" description="Disordered" evidence="12">
    <location>
        <begin position="1"/>
        <end position="40"/>
    </location>
</feature>
<feature type="compositionally biased region" description="Basic and acidic residues" evidence="12">
    <location>
        <begin position="164"/>
        <end position="178"/>
    </location>
</feature>
<protein>
    <submittedName>
        <fullName evidence="14">Zinc-finger of the MIZ type in Nse subunit-domain-containing protein</fullName>
    </submittedName>
</protein>
<feature type="coiled-coil region" evidence="11">
    <location>
        <begin position="90"/>
        <end position="135"/>
    </location>
</feature>
<dbReference type="PANTHER" id="PTHR21330">
    <property type="entry name" value="E3 SUMO-PROTEIN LIGASE NSE2"/>
    <property type="match status" value="1"/>
</dbReference>
<proteinExistence type="inferred from homology"/>
<evidence type="ECO:0000256" key="2">
    <source>
        <dbReference type="ARBA" id="ARBA00004718"/>
    </source>
</evidence>
<evidence type="ECO:0000256" key="12">
    <source>
        <dbReference type="SAM" id="MobiDB-lite"/>
    </source>
</evidence>
<keyword evidence="8" id="KW-0862">Zinc</keyword>
<evidence type="ECO:0000256" key="1">
    <source>
        <dbReference type="ARBA" id="ARBA00004123"/>
    </source>
</evidence>
<feature type="compositionally biased region" description="Basic and acidic residues" evidence="12">
    <location>
        <begin position="392"/>
        <end position="407"/>
    </location>
</feature>
<dbReference type="PROSITE" id="PS51044">
    <property type="entry name" value="ZF_SP_RING"/>
    <property type="match status" value="1"/>
</dbReference>
<dbReference type="AlphaFoldDB" id="A0AA40DBK4"/>
<dbReference type="Pfam" id="PF11789">
    <property type="entry name" value="zf-Nse"/>
    <property type="match status" value="1"/>
</dbReference>
<evidence type="ECO:0000313" key="14">
    <source>
        <dbReference type="EMBL" id="KAK0668007.1"/>
    </source>
</evidence>
<evidence type="ECO:0000256" key="4">
    <source>
        <dbReference type="ARBA" id="ARBA00022679"/>
    </source>
</evidence>
<feature type="region of interest" description="Disordered" evidence="12">
    <location>
        <begin position="155"/>
        <end position="198"/>
    </location>
</feature>
<gene>
    <name evidence="14" type="ORF">QBC41DRAFT_303864</name>
</gene>
<keyword evidence="5" id="KW-0479">Metal-binding</keyword>